<name>A0ABY7G058_MYAAR</name>
<evidence type="ECO:0000313" key="5">
    <source>
        <dbReference type="Proteomes" id="UP001164746"/>
    </source>
</evidence>
<feature type="domain" description="VWFA" evidence="3">
    <location>
        <begin position="128"/>
        <end position="311"/>
    </location>
</feature>
<keyword evidence="2" id="KW-1133">Transmembrane helix</keyword>
<accession>A0ABY7G058</accession>
<dbReference type="InterPro" id="IPR002035">
    <property type="entry name" value="VWF_A"/>
</dbReference>
<dbReference type="PANTHER" id="PTHR10579:SF177">
    <property type="entry name" value="CALCIUM-ACTIVATED CHLORIDE CHANNEL REGULATOR 4-LIKE PROTEIN"/>
    <property type="match status" value="1"/>
</dbReference>
<evidence type="ECO:0000256" key="1">
    <source>
        <dbReference type="SAM" id="MobiDB-lite"/>
    </source>
</evidence>
<evidence type="ECO:0000259" key="3">
    <source>
        <dbReference type="PROSITE" id="PS50234"/>
    </source>
</evidence>
<dbReference type="EMBL" id="CP111026">
    <property type="protein sequence ID" value="WAR27843.1"/>
    <property type="molecule type" value="Genomic_DNA"/>
</dbReference>
<feature type="non-terminal residue" evidence="4">
    <location>
        <position position="1701"/>
    </location>
</feature>
<dbReference type="SUPFAM" id="SSF53300">
    <property type="entry name" value="vWA-like"/>
    <property type="match status" value="2"/>
</dbReference>
<keyword evidence="5" id="KW-1185">Reference proteome</keyword>
<evidence type="ECO:0000313" key="4">
    <source>
        <dbReference type="EMBL" id="WAR27843.1"/>
    </source>
</evidence>
<gene>
    <name evidence="4" type="ORF">MAR_013547</name>
</gene>
<dbReference type="InterPro" id="IPR051266">
    <property type="entry name" value="CLCR"/>
</dbReference>
<dbReference type="Pfam" id="PF00092">
    <property type="entry name" value="VWA"/>
    <property type="match status" value="2"/>
</dbReference>
<dbReference type="Pfam" id="PF08434">
    <property type="entry name" value="CLCA"/>
    <property type="match status" value="2"/>
</dbReference>
<protein>
    <submittedName>
        <fullName evidence="4">CLCA1-like protein</fullName>
    </submittedName>
</protein>
<feature type="transmembrane region" description="Helical" evidence="2">
    <location>
        <begin position="1623"/>
        <end position="1647"/>
    </location>
</feature>
<dbReference type="PANTHER" id="PTHR10579">
    <property type="entry name" value="CALCIUM-ACTIVATED CHLORIDE CHANNEL REGULATOR"/>
    <property type="match status" value="1"/>
</dbReference>
<sequence>CNGNVKGRVGLGTDCKPSPWCDTDDITRRIHPECRFCPDLTQPEAGASIMDNQFVDQLDLFCDDAVGTPAAQRHNKFATNKQNLYCNYKSVWAVMREHSDFLGVHSRPLPNDTDTTPVFNILQESKSKIVFVLDTSGSMKDDSPSRIVRLHETGKYIIENEEEICDDSYLGIVWFSSSASVKKAITKVDSKATRDALVNALPTNPDGGTCIGCGLKLAIDEIINTFPKSTRHSEIMLMSDGKETESNLTITEQANRAKNLGIRIHTVAISNQASVRLADVARITGGKSLFLEIGGANTFVSVLSKALAKSITGGGCKSEEMRSGTVKDSSVLKFNFTIDTGMGLNTTVAIFPSHPNLKYDFEIKGAGGFHETSSDLSETPLMARLAGELTNGTYSVVVNTKPDTAINWEYDVKSKPKDSNQVTVTTRFLDDVVYTDVLKGNAPVLSAKVSAKSGNCFVFLLDNGKGKDISAGDGTYTGKFRCSKAGRSETRVIVKANSIIIVTGIVGAATLNPDAFEKNVIEESFERFSLVEDAELSPTTIGDTSPPGRITDLRIEDVETNGNTRHFTIRWTATGDDSYTGQATKYQLRYATDFDTLLNNFENAQDLDIGQQNLEPRDTGEDETVDISVTAEEEFIETAFLVIRAVDEVGNEGAMSNIVSIVIANGSKMSFNGRTNHTYSPNRIVDKKTNVGVIIGAVIGTTVPVIIVIAVIVVIILRRRKLKEKSQSTEDPQKEDTCDIPMLPESTPANDQKKQTPIIYKGYRSHGVCFGVTFKNNKYEGIYVAIQDSVTEDQSLIGRIKEIFTDASRLLFRATGERVYFGEINIVVPKSWSPQGDAQPVQQSERGYFKIEDGQLITPRTFGNDVCGQGGTYTYLPLSFVKNTSRTDFGKHENVLVHEWAQLRWGVFSEYGTDEEAKGYFYQAQGKWKPTSCNGNVKGRVGFGIDCKPSQWCDTDDITHRIHPKCRFCPDLTQPEAGASIMDNQFVDQLELFCDDAVGTPAVQRHNKFATNKQNLYCNYKSVWAVMREHSDFMGVHSRPLPEDTDTTPVFNILQESKSKIVFVLDTSGSMDGGSPTRMVRLHETGKYIIENEEEICPGSHLGIVWFSSSASVKKAITKVDSKATRDELVDALPTNPVGGTCIGCGLELAIDEIRKTFRKSTKHSEIILMSDGEDSGEAITEQAKRAKDLGIRIHTISISNQSSERLADVAKTTGGKSLFLEIGGDTTFVSVLSKSLAKSITGGGCKSEELKSSTVKNSSVLKFNFTIDTGMGLNTTVAIFPSHPSLKYDFEIKGEGDFLEKSSDISETPIMARLAGKLINGTYSVVVKTKPNTAINWEYDVKSKSKDNHQVTVTTRFHDDVVYTDVLKGNAPVLNANVSAKSGNCFVFLRDNGKGKDISAGDGTYTGKFRCSKAGRSETRVIVKANSIIIVTGIVGAATLNPEAFEKIVIEESFERFSLVEDAELSPTTIGDTSPPGRITDLRIEDVETNGNTRHFTIRWTATGDDSYTGQATKYQLRYATDFDTLLNNFENAHDLDIGQQNLEPRETGEDETVDISVTAEEDFIETAFLVIRAIDEVGNEGAMSNIVSIVIANGSKMSFNGRTNHTYSPHRIVEKKTNVEVIIGAVIGTTVPVIIVIAVIVVIILRRRKLKEKSQSTEDPQKEDTCDIPMLLESSPANDQKKQTPIYKGYRSHGQLVVH</sequence>
<proteinExistence type="predicted"/>
<dbReference type="InterPro" id="IPR013642">
    <property type="entry name" value="CLCA_N"/>
</dbReference>
<dbReference type="PROSITE" id="PS50234">
    <property type="entry name" value="VWFA"/>
    <property type="match status" value="2"/>
</dbReference>
<dbReference type="CDD" id="cd00198">
    <property type="entry name" value="vWFA"/>
    <property type="match status" value="2"/>
</dbReference>
<dbReference type="Gene3D" id="3.40.50.410">
    <property type="entry name" value="von Willebrand factor, type A domain"/>
    <property type="match status" value="2"/>
</dbReference>
<organism evidence="4 5">
    <name type="scientific">Mya arenaria</name>
    <name type="common">Soft-shell clam</name>
    <dbReference type="NCBI Taxonomy" id="6604"/>
    <lineage>
        <taxon>Eukaryota</taxon>
        <taxon>Metazoa</taxon>
        <taxon>Spiralia</taxon>
        <taxon>Lophotrochozoa</taxon>
        <taxon>Mollusca</taxon>
        <taxon>Bivalvia</taxon>
        <taxon>Autobranchia</taxon>
        <taxon>Heteroconchia</taxon>
        <taxon>Euheterodonta</taxon>
        <taxon>Imparidentia</taxon>
        <taxon>Neoheterodontei</taxon>
        <taxon>Myida</taxon>
        <taxon>Myoidea</taxon>
        <taxon>Myidae</taxon>
        <taxon>Mya</taxon>
    </lineage>
</organism>
<feature type="region of interest" description="Disordered" evidence="1">
    <location>
        <begin position="1655"/>
        <end position="1687"/>
    </location>
</feature>
<dbReference type="InterPro" id="IPR036465">
    <property type="entry name" value="vWFA_dom_sf"/>
</dbReference>
<feature type="transmembrane region" description="Helical" evidence="2">
    <location>
        <begin position="691"/>
        <end position="717"/>
    </location>
</feature>
<evidence type="ECO:0000256" key="2">
    <source>
        <dbReference type="SAM" id="Phobius"/>
    </source>
</evidence>
<reference evidence="4" key="1">
    <citation type="submission" date="2022-11" db="EMBL/GenBank/DDBJ databases">
        <title>Centuries of genome instability and evolution in soft-shell clam transmissible cancer (bioRxiv).</title>
        <authorList>
            <person name="Hart S.F.M."/>
            <person name="Yonemitsu M.A."/>
            <person name="Giersch R.M."/>
            <person name="Beal B.F."/>
            <person name="Arriagada G."/>
            <person name="Davis B.W."/>
            <person name="Ostrander E.A."/>
            <person name="Goff S.P."/>
            <person name="Metzger M.J."/>
        </authorList>
    </citation>
    <scope>NUCLEOTIDE SEQUENCE</scope>
    <source>
        <strain evidence="4">MELC-2E11</strain>
        <tissue evidence="4">Siphon/mantle</tissue>
    </source>
</reference>
<feature type="compositionally biased region" description="Basic and acidic residues" evidence="1">
    <location>
        <begin position="1655"/>
        <end position="1667"/>
    </location>
</feature>
<feature type="domain" description="VWFA" evidence="3">
    <location>
        <begin position="1060"/>
        <end position="1241"/>
    </location>
</feature>
<dbReference type="SMART" id="SM00327">
    <property type="entry name" value="VWA"/>
    <property type="match status" value="2"/>
</dbReference>
<keyword evidence="2" id="KW-0812">Transmembrane</keyword>
<feature type="compositionally biased region" description="Basic and acidic residues" evidence="1">
    <location>
        <begin position="725"/>
        <end position="737"/>
    </location>
</feature>
<keyword evidence="2" id="KW-0472">Membrane</keyword>
<feature type="region of interest" description="Disordered" evidence="1">
    <location>
        <begin position="725"/>
        <end position="752"/>
    </location>
</feature>
<dbReference type="Proteomes" id="UP001164746">
    <property type="component" value="Chromosome 15"/>
</dbReference>